<dbReference type="Pfam" id="PF00400">
    <property type="entry name" value="WD40"/>
    <property type="match status" value="1"/>
</dbReference>
<dbReference type="Gene3D" id="2.130.10.10">
    <property type="entry name" value="YVTN repeat-like/Quinoprotein amine dehydrogenase"/>
    <property type="match status" value="1"/>
</dbReference>
<dbReference type="InterPro" id="IPR056252">
    <property type="entry name" value="Alfy-like_Arm-like"/>
</dbReference>
<dbReference type="Gene3D" id="2.30.29.30">
    <property type="entry name" value="Pleckstrin-homology domain (PH domain)/Phosphotyrosine-binding domain (PTB)"/>
    <property type="match status" value="1"/>
</dbReference>
<evidence type="ECO:0000313" key="12">
    <source>
        <dbReference type="EMBL" id="GBC03343.1"/>
    </source>
</evidence>
<dbReference type="SMART" id="SM01026">
    <property type="entry name" value="Beach"/>
    <property type="match status" value="1"/>
</dbReference>
<sequence>MWSKIVGQLKNANQQHLSSLFSAPPTQPPPSTAFKLPEKPFARRRGSSVSSAKQRQSIIFGHNLENETERSKLNTRKTIPVERQNDLYSLFRQWQNSFDEKERDVLLIATSRKFCDIYVEAPELLRESFEDLESFTKAISNHLVTCIRDILPAEKDLEASQELLKILSDENRLLIILKAIDILCFGPEFVYEIMSSNELPSVLIYTLQCFIENNPQDELLKSEEKNESLPSDTSASFSVISDIMTDILVYFVTKPVILSQLIKQDLLFLLVTMTINKGKTVYNVDNQSFAWEDRTLDILASLFDSNIINEECLHYFQSKNILDALMKVLTDNIDFVENKFIDNPQLIYAGSMLVDLIQGTYKITPIFLEEFCNRKGYNTFFNLLILPPFDGQSSTTKDTLITLAEDLVFFGTDALKPAPIATPYQHSDFKLPPESKDDESLFRNERAFQVLISALLYPESISNFHFDSVNVNSDLIPDIFRQKIVAAIAEVFKSNYLNYFLTESLNILPILIEHLDKFSSKVQRSILDLLVFVMVDLNYVPFRELVVLSLHFQGQSLKHTTAVACETVISLLQTSSKFKEVFREIGLLNMLCSLLQELATTLQDKFGNTHFVKRISISQLSDILEQQNKDLFQTKNRFGSEVIENFQLIAECLIELLKGNKANLTLFGVTYKGNLFDLLHYDETRDGALAIFETLVVESYVLYNSEPQTPKSTKTSLSSTVEHSFQFGRLVEIVQSLSRFDLKMKKHILWSMRRILVACPEMKDVFRDTGGFVCLISLLVGLEDVYKLWIKNNEIKDNSRSVNETKKASRKSFEIDEHPTKDQAVEMLKAIFSLFAEALSDHDSNRRFFSTTIGFKSMEDAIILTRILEPGGSAEHFFGIFFGFVIENENVVDEFIEPASNGIEKSGENSSSRIARVFGNMTDEIRNPNVVPTVLNLQLHVRYNEKLFSYIYEALLALAFANRRNQVMLNKYGVLEIVLKRLFPTPKEVPTEERRFLNRLALRLIEMGVSTKEIRFLFEQFENGNQQTEEIFTDSEGNFMNAMDMVLFGVQRSRWPRFVQFDMSQFGHSCMEMSNLSDRQFPPANGGYTFMTWLDIENFDPNVNLTLLGLSDDEKRCYLQVYFEAKTHKLVVQTSPKQSTLFERYEFKTGCWYHIAIVHNRPRLGSSSTMSLFVDGRFVENLKCPYLGQPAANRPIRTFIGTPKDIARTSGKGETRLAWDLGPCYFFEDDLDGDIISVYYHLGPRYSSNFQDSLGQFQTYQTSTLLNMRLDALSRHRKDANIELDHSAIVTAIRRNNSQILPEDKIIFAFNASNVLICGQNANILGSGLSEGTSQSLALSTVILNAAVPKVERALRVSHGLAFLHGNPVTAIPYGMDDSIWKIGGSAVVLRLIERADTAKDLYKTVCTLIELIRFSWRNSEDMERIHGYEILAYLLKQKHGLLTYELLNLLLVFVGYNPINPMDSVIINPLAYRYLILDFDLWRHADETVQRAHLMQFATFIQLSQHHHFNAKRLSKMSVVKKMLVALKLNVYPKDLLIDFIATLNIVVKYNFTNEVIRSIATFLVSSLNKPNKPRFIVAPRRESPLKTGIGSSIAQENVIGKSSMKSIITDVKSLSAETTAKHIGVLVMEMLTEILCDKMNPFYVNKFSTTITNKWPLLFFNEDSNPSWVVCAARILARLFHSQGSNYVHKFRSSSEGFIVMQKLLPQWWHLTQLQQALFAMLFGTDICDVPFDAPFDLFSLLTLFRDKDNETHIICPDVMPIILSMMKEGINTIVILSCDIEKNAKSRVRTQDDLITQKNKTGAEWKRLSRDNEVLEEKNDEETKETLFKLSHVEQTLIHFLADMYNNSIEFSELCCKSETMDSFIEILFPIVCACDEVSIETELHSKNFGIECDINAVFESHMSSGTSTIVPILTSISKQPTQYIDDEPAEEMTSFSSGSNRLRIITDNLTLGSLSSSPLRSSPLQSDTEEDSIFDIPKTTANRKAKKTEYAEHKNATVESLLEFIVSICINSIVDLKTKPLSGLEVVLRSFPPSLLEHQIQFESYILTHVLGSLKSTLQLDMNLLMDQRIIANIARFSQLTVDALYQGWFLDGRKQTFDFLTIVLEGIQRIDNANNANGKRTGDQWIILLYRSLNRIILFGLSEMDKMPIDADEILDRMIYHQKVIFSQYNTDIEFLKCLCYHLYKCLLYDSQEIKAISTNIWKLLMLQKQVEMSGILKTRIKGIEHKELIEGFSKPLEMDVASFLEWIDSRRIQLDALFLEHISKIWEIIIASEMKNSKELIKNIHSKRMNSKLKRLHKKVTSEQDIFDRYRARTSKWSKHIQEIETGRYHKSIQDNIDNCNYFRDEWTKTSADLFRERALWGSKTVDIEAKWRLDFTEGRCRMRKKLERNENLRLHTYKPKSSKNEKAPKENLNENTPPSPIANSPIKSQSSLEIPGFHNKRGKSLDRQMTLTPSTSDLETIPADDVDSIGNSQYTESQEVDEETTYEEDNYSKVLRSLEHRDSVLDIYNISRITGLDACEGLLLFCKNNLYLIDNYFQRSDEEIVDIWDAPIEERDQYLQMLAAHAGYDSNTSVKEKKHKSRRWAYDDIKEVHKRKFLFRDVALEIFFADGRNYLITFFLKERDIAYNKLIDRATFSISGSESVIGTSAALDVVSPVTPLSISSPSGLSFRLTNFFANSSLTELTSRWEKREISNFQYLMHLNTLAGRSYNDLTQYPVFPWILADYISEELDLTNPATFRDLSKPMGAQTEERKKEFQLRYRSFDPTANATTPAFHYGTHYSSAMIVCSYLIRLEPFVQQYLKLQGGHFDHADRLFHSIAKAWSSATRDNMSDVRELIPEFFYLPEFLENTNKFNFGVKQGTGEVIDSVVLPPWAHCDSKIFIHKHRQALESEYISAHLHEWIDLIFGYKQQGPAAVEAINVFHHLSYEGAIDLDAIADPVERSASTGIIHNFGQTPRQLFTKPHPARSPELYDPANSMGLYKFHENVDKLIPSIYPLIDIRLQIHDIRLANDRLVAVSTQKILVPPDYTHYVEWGYSDNSLRLHQMDTRKLVGLYENLHLEAVSCACFADGRTFITGGTDAVICIWRLRRQTKSPVFQFMECLRGHSAKINCITNSRSYSIIVSGSDDQTCIIWDLNRMKYVRQLQHHEAGVQFVAVNDITGDIVTCSGPVIRIWSINGDLLLTKNTSQLQDPILCCTFYEGKQNEWLDEDMIITGHKKGIIKIWNKTLEPKPAVNSNEKNNHEKKVVKWDLSLRHQLKHENKLGLTPSSDIVALLTSGTQRVLYSGDSFGKVYTWVLPDVKIESHWMPDNQTDNCLKCGTKFAVLDRKIHCRTCGGIYCSGCTNRNLRYCVYCCEKLGMINST</sequence>
<dbReference type="GO" id="GO:0008270">
    <property type="term" value="F:zinc ion binding"/>
    <property type="evidence" value="ECO:0007669"/>
    <property type="project" value="UniProtKB-KW"/>
</dbReference>
<dbReference type="SMART" id="SM00320">
    <property type="entry name" value="WD40"/>
    <property type="match status" value="4"/>
</dbReference>
<dbReference type="Pfam" id="PF02138">
    <property type="entry name" value="Beach"/>
    <property type="match status" value="1"/>
</dbReference>
<organism evidence="12 14">
    <name type="scientific">Rhizophagus clarus</name>
    <dbReference type="NCBI Taxonomy" id="94130"/>
    <lineage>
        <taxon>Eukaryota</taxon>
        <taxon>Fungi</taxon>
        <taxon>Fungi incertae sedis</taxon>
        <taxon>Mucoromycota</taxon>
        <taxon>Glomeromycotina</taxon>
        <taxon>Glomeromycetes</taxon>
        <taxon>Glomerales</taxon>
        <taxon>Glomeraceae</taxon>
        <taxon>Rhizophagus</taxon>
    </lineage>
</organism>
<feature type="region of interest" description="Disordered" evidence="8">
    <location>
        <begin position="2398"/>
        <end position="2494"/>
    </location>
</feature>
<dbReference type="PROSITE" id="PS50197">
    <property type="entry name" value="BEACH"/>
    <property type="match status" value="1"/>
</dbReference>
<keyword evidence="2" id="KW-0479">Metal-binding</keyword>
<keyword evidence="3" id="KW-0677">Repeat</keyword>
<keyword evidence="1 7" id="KW-0853">WD repeat</keyword>
<dbReference type="Gene3D" id="2.60.120.200">
    <property type="match status" value="1"/>
</dbReference>
<dbReference type="Proteomes" id="UP000247702">
    <property type="component" value="Unassembled WGS sequence"/>
</dbReference>
<evidence type="ECO:0000259" key="10">
    <source>
        <dbReference type="PROSITE" id="PS50197"/>
    </source>
</evidence>
<dbReference type="EMBL" id="BEXD01003880">
    <property type="protein sequence ID" value="GBC03343.1"/>
    <property type="molecule type" value="Genomic_DNA"/>
</dbReference>
<evidence type="ECO:0000256" key="6">
    <source>
        <dbReference type="PROSITE-ProRule" id="PRU00091"/>
    </source>
</evidence>
<keyword evidence="5" id="KW-0862">Zinc</keyword>
<dbReference type="InterPro" id="IPR013320">
    <property type="entry name" value="ConA-like_dom_sf"/>
</dbReference>
<evidence type="ECO:0000256" key="8">
    <source>
        <dbReference type="SAM" id="MobiDB-lite"/>
    </source>
</evidence>
<dbReference type="InterPro" id="IPR051944">
    <property type="entry name" value="BEACH_domain_protein"/>
</dbReference>
<dbReference type="SUPFAM" id="SSF50978">
    <property type="entry name" value="WD40 repeat-like"/>
    <property type="match status" value="1"/>
</dbReference>
<evidence type="ECO:0000313" key="13">
    <source>
        <dbReference type="EMBL" id="GET02894.1"/>
    </source>
</evidence>
<dbReference type="PROSITE" id="PS50082">
    <property type="entry name" value="WD_REPEATS_2"/>
    <property type="match status" value="1"/>
</dbReference>
<dbReference type="CDD" id="cd01201">
    <property type="entry name" value="PH_BEACH"/>
    <property type="match status" value="1"/>
</dbReference>
<feature type="domain" description="FYVE-type" evidence="9">
    <location>
        <begin position="3318"/>
        <end position="3354"/>
    </location>
</feature>
<dbReference type="Proteomes" id="UP000615446">
    <property type="component" value="Unassembled WGS sequence"/>
</dbReference>
<gene>
    <name evidence="13" type="ORF">RCL2_002926000</name>
    <name evidence="12" type="ORF">RclHR1_05080009</name>
</gene>
<dbReference type="PANTHER" id="PTHR46108:SF4">
    <property type="entry name" value="BLUE CHEESE"/>
    <property type="match status" value="1"/>
</dbReference>
<dbReference type="Gene3D" id="1.10.1540.10">
    <property type="entry name" value="BEACH domain"/>
    <property type="match status" value="1"/>
</dbReference>
<dbReference type="InterPro" id="IPR023362">
    <property type="entry name" value="PH-BEACH_dom"/>
</dbReference>
<dbReference type="InterPro" id="IPR000409">
    <property type="entry name" value="BEACH_dom"/>
</dbReference>
<dbReference type="PROSITE" id="PS50178">
    <property type="entry name" value="ZF_FYVE"/>
    <property type="match status" value="1"/>
</dbReference>
<dbReference type="SUPFAM" id="SSF50729">
    <property type="entry name" value="PH domain-like"/>
    <property type="match status" value="1"/>
</dbReference>
<dbReference type="Gene3D" id="3.30.40.10">
    <property type="entry name" value="Zinc/RING finger domain, C3HC4 (zinc finger)"/>
    <property type="match status" value="1"/>
</dbReference>
<dbReference type="PROSITE" id="PS50294">
    <property type="entry name" value="WD_REPEATS_REGION"/>
    <property type="match status" value="1"/>
</dbReference>
<dbReference type="SMART" id="SM00064">
    <property type="entry name" value="FYVE"/>
    <property type="match status" value="1"/>
</dbReference>
<feature type="repeat" description="WD" evidence="7">
    <location>
        <begin position="3111"/>
        <end position="3152"/>
    </location>
</feature>
<dbReference type="CDD" id="cd06071">
    <property type="entry name" value="Beach"/>
    <property type="match status" value="1"/>
</dbReference>
<dbReference type="PROSITE" id="PS51783">
    <property type="entry name" value="PH_BEACH"/>
    <property type="match status" value="1"/>
</dbReference>
<dbReference type="InterPro" id="IPR036322">
    <property type="entry name" value="WD40_repeat_dom_sf"/>
</dbReference>
<keyword evidence="14" id="KW-1185">Reference proteome</keyword>
<evidence type="ECO:0000313" key="14">
    <source>
        <dbReference type="Proteomes" id="UP000247702"/>
    </source>
</evidence>
<dbReference type="SUPFAM" id="SSF57903">
    <property type="entry name" value="FYVE/PHD zinc finger"/>
    <property type="match status" value="1"/>
</dbReference>
<dbReference type="InterPro" id="IPR013083">
    <property type="entry name" value="Znf_RING/FYVE/PHD"/>
</dbReference>
<feature type="compositionally biased region" description="Polar residues" evidence="8">
    <location>
        <begin position="2420"/>
        <end position="2439"/>
    </location>
</feature>
<evidence type="ECO:0000256" key="3">
    <source>
        <dbReference type="ARBA" id="ARBA00022737"/>
    </source>
</evidence>
<feature type="domain" description="BEACH-type PH" evidence="11">
    <location>
        <begin position="2506"/>
        <end position="2638"/>
    </location>
</feature>
<dbReference type="InterPro" id="IPR001680">
    <property type="entry name" value="WD40_rpt"/>
</dbReference>
<evidence type="ECO:0000259" key="9">
    <source>
        <dbReference type="PROSITE" id="PS50178"/>
    </source>
</evidence>
<feature type="region of interest" description="Disordered" evidence="8">
    <location>
        <begin position="19"/>
        <end position="54"/>
    </location>
</feature>
<dbReference type="InterPro" id="IPR015943">
    <property type="entry name" value="WD40/YVTN_repeat-like_dom_sf"/>
</dbReference>
<dbReference type="SUPFAM" id="SSF81837">
    <property type="entry name" value="BEACH domain"/>
    <property type="match status" value="1"/>
</dbReference>
<evidence type="ECO:0000256" key="7">
    <source>
        <dbReference type="PROSITE-ProRule" id="PRU00221"/>
    </source>
</evidence>
<feature type="domain" description="BEACH" evidence="10">
    <location>
        <begin position="2680"/>
        <end position="2975"/>
    </location>
</feature>
<dbReference type="OrthoDB" id="26681at2759"/>
<reference evidence="13" key="2">
    <citation type="submission" date="2019-10" db="EMBL/GenBank/DDBJ databases">
        <title>Conservation and host-specific expression of non-tandemly repeated heterogenous ribosome RNA gene in arbuscular mycorrhizal fungi.</title>
        <authorList>
            <person name="Maeda T."/>
            <person name="Kobayashi Y."/>
            <person name="Nakagawa T."/>
            <person name="Ezawa T."/>
            <person name="Yamaguchi K."/>
            <person name="Bino T."/>
            <person name="Nishimoto Y."/>
            <person name="Shigenobu S."/>
            <person name="Kawaguchi M."/>
        </authorList>
    </citation>
    <scope>NUCLEOTIDE SEQUENCE</scope>
    <source>
        <strain evidence="13">HR1</strain>
    </source>
</reference>
<evidence type="ECO:0000256" key="4">
    <source>
        <dbReference type="ARBA" id="ARBA00022771"/>
    </source>
</evidence>
<dbReference type="InterPro" id="IPR011993">
    <property type="entry name" value="PH-like_dom_sf"/>
</dbReference>
<feature type="compositionally biased region" description="Acidic residues" evidence="8">
    <location>
        <begin position="2485"/>
        <end position="2494"/>
    </location>
</feature>
<dbReference type="Pfam" id="PF14844">
    <property type="entry name" value="PH_BEACH"/>
    <property type="match status" value="1"/>
</dbReference>
<feature type="compositionally biased region" description="Basic and acidic residues" evidence="8">
    <location>
        <begin position="2409"/>
        <end position="2419"/>
    </location>
</feature>
<keyword evidence="4 6" id="KW-0863">Zinc-finger</keyword>
<name>A0A2Z6RR20_9GLOM</name>
<evidence type="ECO:0000256" key="2">
    <source>
        <dbReference type="ARBA" id="ARBA00022723"/>
    </source>
</evidence>
<dbReference type="InterPro" id="IPR019775">
    <property type="entry name" value="WD40_repeat_CS"/>
</dbReference>
<dbReference type="EMBL" id="BLAL01000316">
    <property type="protein sequence ID" value="GET02894.1"/>
    <property type="molecule type" value="Genomic_DNA"/>
</dbReference>
<dbReference type="PANTHER" id="PTHR46108">
    <property type="entry name" value="BLUE CHEESE"/>
    <property type="match status" value="1"/>
</dbReference>
<dbReference type="Pfam" id="PF01363">
    <property type="entry name" value="FYVE"/>
    <property type="match status" value="1"/>
</dbReference>
<proteinExistence type="predicted"/>
<feature type="compositionally biased region" description="Polar residues" evidence="8">
    <location>
        <begin position="2454"/>
        <end position="2465"/>
    </location>
</feature>
<accession>A0A2Z6RR20</accession>
<dbReference type="SUPFAM" id="SSF49899">
    <property type="entry name" value="Concanavalin A-like lectins/glucanases"/>
    <property type="match status" value="1"/>
</dbReference>
<evidence type="ECO:0000259" key="11">
    <source>
        <dbReference type="PROSITE" id="PS51783"/>
    </source>
</evidence>
<dbReference type="STRING" id="94130.A0A2Z6RR20"/>
<comment type="caution">
    <text evidence="12">The sequence shown here is derived from an EMBL/GenBank/DDBJ whole genome shotgun (WGS) entry which is preliminary data.</text>
</comment>
<dbReference type="InterPro" id="IPR036372">
    <property type="entry name" value="BEACH_dom_sf"/>
</dbReference>
<dbReference type="InterPro" id="IPR017455">
    <property type="entry name" value="Znf_FYVE-rel"/>
</dbReference>
<dbReference type="InterPro" id="IPR011011">
    <property type="entry name" value="Znf_FYVE_PHD"/>
</dbReference>
<evidence type="ECO:0000256" key="1">
    <source>
        <dbReference type="ARBA" id="ARBA00022574"/>
    </source>
</evidence>
<dbReference type="Pfam" id="PF23295">
    <property type="entry name" value="Arm_4"/>
    <property type="match status" value="1"/>
</dbReference>
<dbReference type="FunFam" id="1.10.1540.10:FF:000002">
    <property type="entry name" value="WD repeat and FYVE domain containing 3"/>
    <property type="match status" value="1"/>
</dbReference>
<dbReference type="InterPro" id="IPR000306">
    <property type="entry name" value="Znf_FYVE"/>
</dbReference>
<evidence type="ECO:0000256" key="5">
    <source>
        <dbReference type="ARBA" id="ARBA00022833"/>
    </source>
</evidence>
<protein>
    <submittedName>
        <fullName evidence="13">Beach-domain-containing protein</fullName>
    </submittedName>
</protein>
<dbReference type="PROSITE" id="PS00678">
    <property type="entry name" value="WD_REPEATS_1"/>
    <property type="match status" value="1"/>
</dbReference>
<reference evidence="12 14" key="1">
    <citation type="submission" date="2017-11" db="EMBL/GenBank/DDBJ databases">
        <title>The genome of Rhizophagus clarus HR1 reveals common genetic basis of auxotrophy among arbuscular mycorrhizal fungi.</title>
        <authorList>
            <person name="Kobayashi Y."/>
        </authorList>
    </citation>
    <scope>NUCLEOTIDE SEQUENCE [LARGE SCALE GENOMIC DNA]</scope>
    <source>
        <strain evidence="12 14">HR1</strain>
    </source>
</reference>